<dbReference type="PANTHER" id="PTHR36974:SF1">
    <property type="entry name" value="DOXX FAMILY MEMBRANE PROTEIN"/>
    <property type="match status" value="1"/>
</dbReference>
<keyword evidence="2 5" id="KW-0812">Transmembrane</keyword>
<evidence type="ECO:0000256" key="1">
    <source>
        <dbReference type="ARBA" id="ARBA00004141"/>
    </source>
</evidence>
<keyword evidence="8" id="KW-1185">Reference proteome</keyword>
<reference evidence="8" key="1">
    <citation type="journal article" date="2019" name="Int. J. Syst. Evol. Microbiol.">
        <title>The Global Catalogue of Microorganisms (GCM) 10K type strain sequencing project: providing services to taxonomists for standard genome sequencing and annotation.</title>
        <authorList>
            <consortium name="The Broad Institute Genomics Platform"/>
            <consortium name="The Broad Institute Genome Sequencing Center for Infectious Disease"/>
            <person name="Wu L."/>
            <person name="Ma J."/>
        </authorList>
    </citation>
    <scope>NUCLEOTIDE SEQUENCE [LARGE SCALE GENOMIC DNA]</scope>
    <source>
        <strain evidence="8">CECT 8289</strain>
    </source>
</reference>
<dbReference type="RefSeq" id="WP_379709205.1">
    <property type="nucleotide sequence ID" value="NZ_JBHSCZ010000002.1"/>
</dbReference>
<feature type="transmembrane region" description="Helical" evidence="5">
    <location>
        <begin position="66"/>
        <end position="85"/>
    </location>
</feature>
<dbReference type="Pfam" id="PF07291">
    <property type="entry name" value="MauE"/>
    <property type="match status" value="1"/>
</dbReference>
<comment type="caution">
    <text evidence="7">The sequence shown here is derived from an EMBL/GenBank/DDBJ whole genome shotgun (WGS) entry which is preliminary data.</text>
</comment>
<dbReference type="EMBL" id="JBHSCZ010000002">
    <property type="protein sequence ID" value="MFC4263097.1"/>
    <property type="molecule type" value="Genomic_DNA"/>
</dbReference>
<accession>A0ABV8QSB2</accession>
<proteinExistence type="predicted"/>
<dbReference type="PANTHER" id="PTHR36974">
    <property type="entry name" value="MEMBRANE PROTEIN-RELATED"/>
    <property type="match status" value="1"/>
</dbReference>
<organism evidence="7 8">
    <name type="scientific">Ferruginibacter yonginensis</name>
    <dbReference type="NCBI Taxonomy" id="1310416"/>
    <lineage>
        <taxon>Bacteria</taxon>
        <taxon>Pseudomonadati</taxon>
        <taxon>Bacteroidota</taxon>
        <taxon>Chitinophagia</taxon>
        <taxon>Chitinophagales</taxon>
        <taxon>Chitinophagaceae</taxon>
        <taxon>Ferruginibacter</taxon>
    </lineage>
</organism>
<dbReference type="Proteomes" id="UP001595907">
    <property type="component" value="Unassembled WGS sequence"/>
</dbReference>
<sequence>MFKKISLVLLILLYAGAGVNHFIHPAAYYTIIPPYLPNPVAINIVAGIAEIIAALLLAFPRTRAWGSYVVVAMLIAFIPAHVYMIQQGGCMGTAICMPLWGAWLRLFPLQFILIAWAWWYRK</sequence>
<keyword evidence="4 5" id="KW-0472">Membrane</keyword>
<feature type="transmembrane region" description="Helical" evidence="5">
    <location>
        <begin position="97"/>
        <end position="119"/>
    </location>
</feature>
<evidence type="ECO:0000313" key="8">
    <source>
        <dbReference type="Proteomes" id="UP001595907"/>
    </source>
</evidence>
<evidence type="ECO:0000256" key="5">
    <source>
        <dbReference type="SAM" id="Phobius"/>
    </source>
</evidence>
<gene>
    <name evidence="7" type="ORF">ACFOWM_09420</name>
</gene>
<evidence type="ECO:0000256" key="4">
    <source>
        <dbReference type="ARBA" id="ARBA00023136"/>
    </source>
</evidence>
<keyword evidence="3 5" id="KW-1133">Transmembrane helix</keyword>
<evidence type="ECO:0000259" key="6">
    <source>
        <dbReference type="Pfam" id="PF07291"/>
    </source>
</evidence>
<dbReference type="InterPro" id="IPR009908">
    <property type="entry name" value="Methylamine_util_MauE"/>
</dbReference>
<protein>
    <submittedName>
        <fullName evidence="7">MauE/DoxX family redox-associated membrane protein</fullName>
    </submittedName>
</protein>
<comment type="subcellular location">
    <subcellularLocation>
        <location evidence="1">Membrane</location>
        <topology evidence="1">Multi-pass membrane protein</topology>
    </subcellularLocation>
</comment>
<evidence type="ECO:0000256" key="2">
    <source>
        <dbReference type="ARBA" id="ARBA00022692"/>
    </source>
</evidence>
<evidence type="ECO:0000313" key="7">
    <source>
        <dbReference type="EMBL" id="MFC4263097.1"/>
    </source>
</evidence>
<feature type="transmembrane region" description="Helical" evidence="5">
    <location>
        <begin position="41"/>
        <end position="59"/>
    </location>
</feature>
<name>A0ABV8QSB2_9BACT</name>
<feature type="domain" description="Methylamine utilisation protein MauE" evidence="6">
    <location>
        <begin position="5"/>
        <end position="107"/>
    </location>
</feature>
<evidence type="ECO:0000256" key="3">
    <source>
        <dbReference type="ARBA" id="ARBA00022989"/>
    </source>
</evidence>